<dbReference type="PANTHER" id="PTHR37984">
    <property type="entry name" value="PROTEIN CBG26694"/>
    <property type="match status" value="1"/>
</dbReference>
<dbReference type="SUPFAM" id="SSF56672">
    <property type="entry name" value="DNA/RNA polymerases"/>
    <property type="match status" value="1"/>
</dbReference>
<dbReference type="EMBL" id="CATQJL010000223">
    <property type="protein sequence ID" value="CAJ0596907.1"/>
    <property type="molecule type" value="Genomic_DNA"/>
</dbReference>
<gene>
    <name evidence="1" type="ORF">CYNAS_LOCUS8890</name>
</gene>
<organism evidence="1 2">
    <name type="scientific">Cylicocyclus nassatus</name>
    <name type="common">Nematode worm</name>
    <dbReference type="NCBI Taxonomy" id="53992"/>
    <lineage>
        <taxon>Eukaryota</taxon>
        <taxon>Metazoa</taxon>
        <taxon>Ecdysozoa</taxon>
        <taxon>Nematoda</taxon>
        <taxon>Chromadorea</taxon>
        <taxon>Rhabditida</taxon>
        <taxon>Rhabditina</taxon>
        <taxon>Rhabditomorpha</taxon>
        <taxon>Strongyloidea</taxon>
        <taxon>Strongylidae</taxon>
        <taxon>Cylicocyclus</taxon>
    </lineage>
</organism>
<evidence type="ECO:0000313" key="2">
    <source>
        <dbReference type="Proteomes" id="UP001176961"/>
    </source>
</evidence>
<dbReference type="InterPro" id="IPR050951">
    <property type="entry name" value="Retrovirus_Pol_polyprotein"/>
</dbReference>
<evidence type="ECO:0000313" key="1">
    <source>
        <dbReference type="EMBL" id="CAJ0596907.1"/>
    </source>
</evidence>
<dbReference type="AlphaFoldDB" id="A0AA36GRL7"/>
<dbReference type="PANTHER" id="PTHR37984:SF5">
    <property type="entry name" value="PROTEIN NYNRIN-LIKE"/>
    <property type="match status" value="1"/>
</dbReference>
<sequence length="207" mass="22917">MGSPALESCVMPVKTADGTPMQIYGKFSTDFSVRDRVTGKMVHGKGTCYVTEGSNLLGLEWCIQLPAYKKLKDKYHCRKVTSEEEIRAEVVADLKKKYGEVFSSDLGKCTKSKAKLVLKSDAVPVFKKKRPVPYASAPELEAEIDRLVAEGVISPVEHSEWAAPVVAVKKKNGKIRLCADFSTGLNDALQLHQHPLPTAEEKHRERC</sequence>
<dbReference type="Gene3D" id="3.10.10.10">
    <property type="entry name" value="HIV Type 1 Reverse Transcriptase, subunit A, domain 1"/>
    <property type="match status" value="1"/>
</dbReference>
<accession>A0AA36GRL7</accession>
<dbReference type="Proteomes" id="UP001176961">
    <property type="component" value="Unassembled WGS sequence"/>
</dbReference>
<protein>
    <submittedName>
        <fullName evidence="1">Uncharacterized protein</fullName>
    </submittedName>
</protein>
<dbReference type="InterPro" id="IPR043502">
    <property type="entry name" value="DNA/RNA_pol_sf"/>
</dbReference>
<reference evidence="1" key="1">
    <citation type="submission" date="2023-07" db="EMBL/GenBank/DDBJ databases">
        <authorList>
            <consortium name="CYATHOMIX"/>
        </authorList>
    </citation>
    <scope>NUCLEOTIDE SEQUENCE</scope>
    <source>
        <strain evidence="1">N/A</strain>
    </source>
</reference>
<keyword evidence="2" id="KW-1185">Reference proteome</keyword>
<proteinExistence type="predicted"/>
<name>A0AA36GRL7_CYLNA</name>
<comment type="caution">
    <text evidence="1">The sequence shown here is derived from an EMBL/GenBank/DDBJ whole genome shotgun (WGS) entry which is preliminary data.</text>
</comment>